<dbReference type="EMBL" id="CP017630">
    <property type="protein sequence ID" value="AOW30988.1"/>
    <property type="molecule type" value="Genomic_DNA"/>
</dbReference>
<feature type="region of interest" description="Disordered" evidence="2">
    <location>
        <begin position="962"/>
        <end position="996"/>
    </location>
</feature>
<evidence type="ECO:0000313" key="3">
    <source>
        <dbReference type="CGD" id="CAL0000176732"/>
    </source>
</evidence>
<evidence type="ECO:0008006" key="6">
    <source>
        <dbReference type="Google" id="ProtNLM"/>
    </source>
</evidence>
<dbReference type="AlphaFoldDB" id="A0A1D8PS69"/>
<dbReference type="CGD" id="CAL0000176732">
    <property type="gene designation" value="orf19.11210"/>
</dbReference>
<keyword evidence="1" id="KW-0175">Coiled coil</keyword>
<sequence>MSVSDKYPELVRQFFLLDEVKEILPNYPKYKILSQTPEVDREYYKNITSPEFIRQWQPEVLNHYRNNWTEVTPLCAIVHDRTIDAGLRIQKFFHPSILPNELHGDVWILVKENKEELDAFIENVQCLQNYVRDSSNSKYTYYRCEYCKKNKGVKSKKTDCKHKIAVHALEGGKYKIVWHFQHNHAFDPRRITKATRNWLMDLASTNIPRASSDSRRSVTKFKSSSFLLSDKFKISNKVFNYYKNKNKKSQAHLDKNVIKSLKIWVSYINTLNEFAVFKKRPTNSENVEFCDVEADALNPESTWYFGIILLSNLQYMSSPQTVFLDSTHKLGHGPHNEDIITYIFITKSSLSGGGIPIGYLITNRESHEPLASFLRFFVEKKIQIKRFVIDCSATEIKAIEEGYNVGIIEPTDGSSSAGDKFEAIITFCTWHCLRAFNKAIKKGITIQNRTNNEQISPNEIITEVDGEMTDEEFINQIATQGVVAQSNLTAGRNKEEIIANQRIALSYMVELKRKKAIEEANDFLHVIEATFREYPDFVAYAQKTFKTTGKYWLNCHFGNYRELTNNCVKSYHQVLKTKYFERRRKYRVDRVIWMFIEPIAKYYEYYHSAVIVTSSLRYIDKAEEASKLKAEAVSDEDMRQMIVDLPGYIAVKSFNGSNYYKISFGERGIFSCECPYNEYSIDWCKHIFLYKRYKVAKGLDIPFVELERNPLADLSGLNGTNEIVERETDTIGDESEDEELVDSESGFKNATYNESDFGDDNFDSMENDPDGDEPDFSIENTEPTEVSQEETEEEIGARLARDRVDPGFSIDDDNIGNDFELADSSQVFTDGGTAYYTQNTESDPFIEWPISETIDSQESADVILEIESIEGVYAKKAARNIKQREENYSSLDTEVKRIQDEEKSQREKVKKLRALIKKEEMEHKKKMAAVNRIQKKRNKEKELIKTQKKALAEIQRIERMIRDNNYSEEEEHEKTEELKRLYHSTMLDSNRKQSRY</sequence>
<dbReference type="RefSeq" id="XP_713415.2">
    <property type="nucleotide sequence ID" value="XM_708322.2"/>
</dbReference>
<feature type="coiled-coil region" evidence="1">
    <location>
        <begin position="874"/>
        <end position="922"/>
    </location>
</feature>
<reference evidence="4 5" key="3">
    <citation type="journal article" date="2013" name="Genome Biol.">
        <title>Assembly of a phased diploid Candida albicans genome facilitates allele-specific measurements and provides a simple model for repeat and indel structure.</title>
        <authorList>
            <person name="Muzzey D."/>
            <person name="Schwartz K."/>
            <person name="Weissman J.S."/>
            <person name="Sherlock G."/>
        </authorList>
    </citation>
    <scope>NUCLEOTIDE SEQUENCE [LARGE SCALE GENOMIC DNA]</scope>
    <source>
        <strain evidence="5">SC5314 / ATCC MYA-2876</strain>
    </source>
</reference>
<feature type="compositionally biased region" description="Acidic residues" evidence="2">
    <location>
        <begin position="756"/>
        <end position="776"/>
    </location>
</feature>
<feature type="region of interest" description="Disordered" evidence="2">
    <location>
        <begin position="726"/>
        <end position="792"/>
    </location>
</feature>
<gene>
    <name evidence="4" type="ordered locus">CAALFM_CR02410WA</name>
    <name evidence="3" type="ordered locus">orf19.11210</name>
</gene>
<feature type="compositionally biased region" description="Acidic residues" evidence="2">
    <location>
        <begin position="730"/>
        <end position="742"/>
    </location>
</feature>
<dbReference type="PANTHER" id="PTHR48142">
    <property type="entry name" value="PIGMENTOSA GTPASE REGULATOR-LIKE PROTEIN, PUTATIVE-RELATED"/>
    <property type="match status" value="1"/>
</dbReference>
<organism evidence="4 5">
    <name type="scientific">Candida albicans (strain SC5314 / ATCC MYA-2876)</name>
    <name type="common">Yeast</name>
    <dbReference type="NCBI Taxonomy" id="237561"/>
    <lineage>
        <taxon>Eukaryota</taxon>
        <taxon>Fungi</taxon>
        <taxon>Dikarya</taxon>
        <taxon>Ascomycota</taxon>
        <taxon>Saccharomycotina</taxon>
        <taxon>Pichiomycetes</taxon>
        <taxon>Debaryomycetaceae</taxon>
        <taxon>Candida/Lodderomyces clade</taxon>
        <taxon>Candida</taxon>
    </lineage>
</organism>
<name>A0A1D8PS69_CANAL</name>
<proteinExistence type="predicted"/>
<dbReference type="SMR" id="A0A1D8PS69"/>
<dbReference type="STRING" id="237561.A0A1D8PS69"/>
<dbReference type="PANTHER" id="PTHR48142:SF1">
    <property type="entry name" value="MULE TRANSPOSASE DOMAIN-CONTAINING PROTEIN"/>
    <property type="match status" value="1"/>
</dbReference>
<evidence type="ECO:0000313" key="5">
    <source>
        <dbReference type="Proteomes" id="UP000000559"/>
    </source>
</evidence>
<dbReference type="GeneID" id="3644928"/>
<evidence type="ECO:0000256" key="2">
    <source>
        <dbReference type="SAM" id="MobiDB-lite"/>
    </source>
</evidence>
<evidence type="ECO:0000313" key="4">
    <source>
        <dbReference type="EMBL" id="AOW30988.1"/>
    </source>
</evidence>
<protein>
    <recommendedName>
        <fullName evidence="6">SWIM-type domain-containing protein</fullName>
    </recommendedName>
</protein>
<dbReference type="InParanoid" id="A0A1D8PS69"/>
<dbReference type="Proteomes" id="UP000000559">
    <property type="component" value="Chromosome R"/>
</dbReference>
<dbReference type="KEGG" id="cal:CAALFM_CR02410WA"/>
<accession>A0A1D8PS69</accession>
<dbReference type="OrthoDB" id="2289406at2759"/>
<dbReference type="VEuPathDB" id="FungiDB:CR_02410W_A"/>
<keyword evidence="5" id="KW-1185">Reference proteome</keyword>
<reference evidence="4 5" key="1">
    <citation type="journal article" date="2004" name="Proc. Natl. Acad. Sci. U.S.A.">
        <title>The diploid genome sequence of Candida albicans.</title>
        <authorList>
            <person name="Jones T."/>
            <person name="Federspiel N.A."/>
            <person name="Chibana H."/>
            <person name="Dungan J."/>
            <person name="Kalman S."/>
            <person name="Magee B.B."/>
            <person name="Newport G."/>
            <person name="Thorstenson Y.R."/>
            <person name="Agabian N."/>
            <person name="Magee P.T."/>
            <person name="Davis R.W."/>
            <person name="Scherer S."/>
        </authorList>
    </citation>
    <scope>NUCLEOTIDE SEQUENCE [LARGE SCALE GENOMIC DNA]</scope>
    <source>
        <strain evidence="5">SC5314 / ATCC MYA-2876</strain>
    </source>
</reference>
<evidence type="ECO:0000256" key="1">
    <source>
        <dbReference type="SAM" id="Coils"/>
    </source>
</evidence>
<reference evidence="4 5" key="2">
    <citation type="journal article" date="2007" name="Genome Biol.">
        <title>Assembly of the Candida albicans genome into sixteen supercontigs aligned on the eight chromosomes.</title>
        <authorList>
            <person name="van het Hoog M."/>
            <person name="Rast T.J."/>
            <person name="Martchenko M."/>
            <person name="Grindle S."/>
            <person name="Dignard D."/>
            <person name="Hogues H."/>
            <person name="Cuomo C."/>
            <person name="Berriman M."/>
            <person name="Scherer S."/>
            <person name="Magee B.B."/>
            <person name="Whiteway M."/>
            <person name="Chibana H."/>
            <person name="Nantel A."/>
            <person name="Magee P.T."/>
        </authorList>
    </citation>
    <scope>GENOME REANNOTATION</scope>
    <source>
        <strain evidence="5">SC5314 / ATCC MYA-2876</strain>
    </source>
</reference>